<name>A0A0L1JMD8_9RHOB</name>
<organism evidence="1 2">
    <name type="scientific">Pseudaestuariivita atlantica</name>
    <dbReference type="NCBI Taxonomy" id="1317121"/>
    <lineage>
        <taxon>Bacteria</taxon>
        <taxon>Pseudomonadati</taxon>
        <taxon>Pseudomonadota</taxon>
        <taxon>Alphaproteobacteria</taxon>
        <taxon>Rhodobacterales</taxon>
        <taxon>Paracoccaceae</taxon>
        <taxon>Pseudaestuariivita</taxon>
    </lineage>
</organism>
<keyword evidence="2" id="KW-1185">Reference proteome</keyword>
<dbReference type="STRING" id="1317121.ATO11_14890"/>
<proteinExistence type="predicted"/>
<dbReference type="NCBIfam" id="TIGR02215">
    <property type="entry name" value="phage_chp_gp8"/>
    <property type="match status" value="1"/>
</dbReference>
<accession>A0A0L1JMD8</accession>
<dbReference type="CDD" id="cd08054">
    <property type="entry name" value="gp6"/>
    <property type="match status" value="1"/>
</dbReference>
<dbReference type="InterPro" id="IPR006450">
    <property type="entry name" value="Phage_HK97_gp6-like"/>
</dbReference>
<dbReference type="RefSeq" id="WP_050531883.1">
    <property type="nucleotide sequence ID" value="NZ_AQQZ01000007.1"/>
</dbReference>
<dbReference type="Proteomes" id="UP000036938">
    <property type="component" value="Unassembled WGS sequence"/>
</dbReference>
<reference evidence="1 2" key="1">
    <citation type="journal article" date="2015" name="Int. J. Syst. Evol. Microbiol.">
        <title>Aestuariivita atlantica sp. nov., isolated from deep sea sediment of the Atlantic Ocean.</title>
        <authorList>
            <person name="Li G."/>
            <person name="Lai Q."/>
            <person name="Du Y."/>
            <person name="Liu X."/>
            <person name="Sun F."/>
            <person name="Shao Z."/>
        </authorList>
    </citation>
    <scope>NUCLEOTIDE SEQUENCE [LARGE SCALE GENOMIC DNA]</scope>
    <source>
        <strain evidence="1 2">22II-S11-z3</strain>
    </source>
</reference>
<protein>
    <submittedName>
        <fullName evidence="1">Gene transfer agent protein</fullName>
    </submittedName>
</protein>
<gene>
    <name evidence="1" type="ORF">ATO11_14890</name>
</gene>
<comment type="caution">
    <text evidence="1">The sequence shown here is derived from an EMBL/GenBank/DDBJ whole genome shotgun (WGS) entry which is preliminary data.</text>
</comment>
<dbReference type="PATRIC" id="fig|1317121.7.peg.3701"/>
<evidence type="ECO:0000313" key="2">
    <source>
        <dbReference type="Proteomes" id="UP000036938"/>
    </source>
</evidence>
<dbReference type="InterPro" id="IPR011738">
    <property type="entry name" value="Phage_CHP"/>
</dbReference>
<dbReference type="OrthoDB" id="8478788at2"/>
<dbReference type="EMBL" id="AQQZ01000007">
    <property type="protein sequence ID" value="KNG92921.1"/>
    <property type="molecule type" value="Genomic_DNA"/>
</dbReference>
<sequence>MMLVEETQVADAALPVAELKAHLRMGTGFAEDTVQDGVLVGFLRAALAAIEARTGKALFVREFSWSLSAWRDPEGQVLPVAPVNLVTAVTLIDAGGDPTVVGLETVRLEADTHRPRLRPRGACLPTIPTGGSAQVVFTAGYGAVWSDIPPDLQQAVLMLAAHYYEYRHDVALGQGCMPFGVTALIERFRVMRVFGGVPS</sequence>
<dbReference type="AlphaFoldDB" id="A0A0L1JMD8"/>
<dbReference type="NCBIfam" id="TIGR01560">
    <property type="entry name" value="put_DNA_pack"/>
    <property type="match status" value="1"/>
</dbReference>
<dbReference type="Gene3D" id="1.10.3230.30">
    <property type="entry name" value="Phage gp6-like head-tail connector protein"/>
    <property type="match status" value="1"/>
</dbReference>
<evidence type="ECO:0000313" key="1">
    <source>
        <dbReference type="EMBL" id="KNG92921.1"/>
    </source>
</evidence>